<dbReference type="Gene3D" id="1.25.10.10">
    <property type="entry name" value="Leucine-rich Repeat Variant"/>
    <property type="match status" value="1"/>
</dbReference>
<dbReference type="FunFam" id="1.10.510.10:FF:000571">
    <property type="entry name" value="Maternal embryonic leucine zipper kinase"/>
    <property type="match status" value="1"/>
</dbReference>
<dbReference type="InterPro" id="IPR000719">
    <property type="entry name" value="Prot_kinase_dom"/>
</dbReference>
<dbReference type="PROSITE" id="PS50011">
    <property type="entry name" value="PROTEIN_KINASE_DOM"/>
    <property type="match status" value="1"/>
</dbReference>
<sequence length="1220" mass="135506">MSTQIHHFSQLNDVGEFIVPVSSEKPGSKSVNSSTNSNKKTALLLKYQENTEKDGDLEDLELNNELSFSKFQSLKDVEASSSPRERERERESVAPGTNAVVATTTDSALLSSVASIERTIYKGSPFRKINEKTFGSKISHHQLAIGSDYLPKLQQQQINFGNNNNNNNNNSILPQQEQGKLSSTPKHRRTTSTHISLTPAQNYKESHPHLNLNLNLNLNPHLHSHPHSHPHPHSHSHSHHDTLKNYQLGALIGNGAFANVYKATNLLTGEIVAIKQTRLEPGQDVTSVMGEIDLLKILKHPNIVKYHGFTKDSTTLNVILEYCGGGSLRQVYKRSKKGLSESQIKVYVRGILTGLDYLHGQGVVHRDVKAGNVLLTDEGEVKLADFGVAAKVNAKYNTVVGTPNWMAPETILGGEGLCTASDIWSLGATIIELFAGNPPYHDLNPMAALHAIGTDDHPPLPRGISPAMRDFLLECFQKQPKLRISANRLLKHQWLHYDERSLQKMTSLKSVVVVGGADEESKSVKFSFEHSTGKDFFGTNTGAEKDGNDVYNLSNKIDISRRTKLSKNDLLNMFHESDEIESGFSWSNLESGRGGDGSGGRGMKLSAQALEESVEDDPFLGIDVHDFDTNELEIQVKMEYLVVKVSRKLDRIGSITDQDVATLIKTTGRMLHLIKKYSFSHDTFVRDHGVLTLMELLESSQDFPKQQQLWYHAISTLNYIFENNVGQLENFCFLGGIPVIAHFRSSSYDVRVRLQVARFINCLNASDKALSMFVSCGGLRLVSKFVEEDFDTAPQFPLTAIDSVHTVLRKDVSRSKSDLCRILSKHGVLFWFAVLLNRLLKKNATFNKGGEGGGGGGGERRGGENISQERIQSAVSKIIDVVGFFSQSETKVRISVASVDIFKLWIKLYDSLQFTQQLVILKFIRSMSCIPDVLRHLYKAEILEFLAGVLERYVPPKLHYKEVMNIIAPIIYNCLSLNHAREAEFLELGTLPNLKILSQIDLPFRQFILPIMCEIAYCDSGVRAKMKRFDILGLYYNLVLDPYWQSNALEALFHWNKTNPGYVKIDSPASADCLAAGFLLAKVANLESALSVYLQLLGTGKRLLKTMSSALVVKNLLTKLIARGESPVAQLSLLKILKQLVTYIHNPPQGSGGGSGSGTEQNPEERLSILTSVDETLKKLTSRQSSVLIDEVAGDIADIIRQATVEIHCNNNSVPDKYLI</sequence>
<keyword evidence="8" id="KW-1185">Reference proteome</keyword>
<dbReference type="InterPro" id="IPR011009">
    <property type="entry name" value="Kinase-like_dom_sf"/>
</dbReference>
<evidence type="ECO:0000313" key="8">
    <source>
        <dbReference type="Proteomes" id="UP001202479"/>
    </source>
</evidence>
<feature type="binding site" evidence="4">
    <location>
        <position position="275"/>
    </location>
    <ligand>
        <name>ATP</name>
        <dbReference type="ChEBI" id="CHEBI:30616"/>
    </ligand>
</feature>
<dbReference type="PROSITE" id="PS00108">
    <property type="entry name" value="PROTEIN_KINASE_ST"/>
    <property type="match status" value="1"/>
</dbReference>
<dbReference type="InterPro" id="IPR017441">
    <property type="entry name" value="Protein_kinase_ATP_BS"/>
</dbReference>
<feature type="domain" description="Protein kinase" evidence="6">
    <location>
        <begin position="246"/>
        <end position="495"/>
    </location>
</feature>
<protein>
    <recommendedName>
        <fullName evidence="1">non-specific serine/threonine protein kinase</fullName>
        <ecNumber evidence="1">2.7.11.1</ecNumber>
    </recommendedName>
</protein>
<dbReference type="PANTHER" id="PTHR48012">
    <property type="entry name" value="STERILE20-LIKE KINASE, ISOFORM B-RELATED"/>
    <property type="match status" value="1"/>
</dbReference>
<feature type="region of interest" description="Disordered" evidence="5">
    <location>
        <begin position="74"/>
        <end position="97"/>
    </location>
</feature>
<feature type="compositionally biased region" description="Polar residues" evidence="5">
    <location>
        <begin position="171"/>
        <end position="184"/>
    </location>
</feature>
<dbReference type="AlphaFoldDB" id="A0AAI9WZW8"/>
<evidence type="ECO:0000313" key="7">
    <source>
        <dbReference type="EMBL" id="KAI3406851.2"/>
    </source>
</evidence>
<dbReference type="InterPro" id="IPR050629">
    <property type="entry name" value="STE20/SPS1-PAK"/>
</dbReference>
<dbReference type="PROSITE" id="PS00107">
    <property type="entry name" value="PROTEIN_KINASE_ATP"/>
    <property type="match status" value="1"/>
</dbReference>
<dbReference type="GeneID" id="73378074"/>
<dbReference type="InterPro" id="IPR016024">
    <property type="entry name" value="ARM-type_fold"/>
</dbReference>
<feature type="compositionally biased region" description="Basic and acidic residues" evidence="5">
    <location>
        <begin position="74"/>
        <end position="92"/>
    </location>
</feature>
<dbReference type="GO" id="GO:0005737">
    <property type="term" value="C:cytoplasm"/>
    <property type="evidence" value="ECO:0007669"/>
    <property type="project" value="TreeGrafter"/>
</dbReference>
<keyword evidence="3 4" id="KW-0067">ATP-binding</keyword>
<feature type="compositionally biased region" description="Low complexity" evidence="5">
    <location>
        <begin position="209"/>
        <end position="221"/>
    </location>
</feature>
<dbReference type="Pfam" id="PF00069">
    <property type="entry name" value="Pkinase"/>
    <property type="match status" value="1"/>
</dbReference>
<dbReference type="RefSeq" id="XP_049182596.1">
    <property type="nucleotide sequence ID" value="XM_049326004.1"/>
</dbReference>
<dbReference type="EC" id="2.7.11.1" evidence="1"/>
<evidence type="ECO:0000259" key="6">
    <source>
        <dbReference type="PROSITE" id="PS50011"/>
    </source>
</evidence>
<name>A0AAI9WZW8_9ASCO</name>
<dbReference type="GO" id="GO:0004674">
    <property type="term" value="F:protein serine/threonine kinase activity"/>
    <property type="evidence" value="ECO:0007669"/>
    <property type="project" value="UniProtKB-EC"/>
</dbReference>
<proteinExistence type="predicted"/>
<dbReference type="GO" id="GO:0005524">
    <property type="term" value="F:ATP binding"/>
    <property type="evidence" value="ECO:0007669"/>
    <property type="project" value="UniProtKB-UniRule"/>
</dbReference>
<feature type="region of interest" description="Disordered" evidence="5">
    <location>
        <begin position="158"/>
        <end position="241"/>
    </location>
</feature>
<feature type="compositionally biased region" description="Basic residues" evidence="5">
    <location>
        <begin position="222"/>
        <end position="238"/>
    </location>
</feature>
<comment type="caution">
    <text evidence="7">The sequence shown here is derived from an EMBL/GenBank/DDBJ whole genome shotgun (WGS) entry which is preliminary data.</text>
</comment>
<dbReference type="EMBL" id="JAHUZD010000021">
    <property type="protein sequence ID" value="KAI3406851.2"/>
    <property type="molecule type" value="Genomic_DNA"/>
</dbReference>
<dbReference type="Gene3D" id="1.10.510.10">
    <property type="entry name" value="Transferase(Phosphotransferase) domain 1"/>
    <property type="match status" value="1"/>
</dbReference>
<evidence type="ECO:0000256" key="3">
    <source>
        <dbReference type="ARBA" id="ARBA00022840"/>
    </source>
</evidence>
<dbReference type="SUPFAM" id="SSF48371">
    <property type="entry name" value="ARM repeat"/>
    <property type="match status" value="1"/>
</dbReference>
<dbReference type="Proteomes" id="UP001202479">
    <property type="component" value="Unassembled WGS sequence"/>
</dbReference>
<dbReference type="InterPro" id="IPR008271">
    <property type="entry name" value="Ser/Thr_kinase_AS"/>
</dbReference>
<reference evidence="7" key="1">
    <citation type="journal article" date="2022" name="DNA Res.">
        <title>Genome analysis of five recently described species of the CUG-Ser clade uncovers Candida theae as a new hybrid lineage with pathogenic potential in the Candida parapsilosis species complex.</title>
        <authorList>
            <person name="Mixao V."/>
            <person name="Del Olmo V."/>
            <person name="Hegedusova E."/>
            <person name="Saus E."/>
            <person name="Pryszcz L."/>
            <person name="Cillingova A."/>
            <person name="Nosek J."/>
            <person name="Gabaldon T."/>
        </authorList>
    </citation>
    <scope>NUCLEOTIDE SEQUENCE</scope>
    <source>
        <strain evidence="7">CBS 10844</strain>
    </source>
</reference>
<dbReference type="GO" id="GO:0030447">
    <property type="term" value="P:filamentous growth"/>
    <property type="evidence" value="ECO:0007669"/>
    <property type="project" value="UniProtKB-ARBA"/>
</dbReference>
<dbReference type="SUPFAM" id="SSF56112">
    <property type="entry name" value="Protein kinase-like (PK-like)"/>
    <property type="match status" value="1"/>
</dbReference>
<dbReference type="SMART" id="SM00220">
    <property type="entry name" value="S_TKc"/>
    <property type="match status" value="1"/>
</dbReference>
<organism evidence="7 8">
    <name type="scientific">Candida oxycetoniae</name>
    <dbReference type="NCBI Taxonomy" id="497107"/>
    <lineage>
        <taxon>Eukaryota</taxon>
        <taxon>Fungi</taxon>
        <taxon>Dikarya</taxon>
        <taxon>Ascomycota</taxon>
        <taxon>Saccharomycotina</taxon>
        <taxon>Pichiomycetes</taxon>
        <taxon>Debaryomycetaceae</taxon>
        <taxon>Candida/Lodderomyces clade</taxon>
        <taxon>Candida</taxon>
    </lineage>
</organism>
<dbReference type="CDD" id="cd06627">
    <property type="entry name" value="STKc_Cdc7_like"/>
    <property type="match status" value="1"/>
</dbReference>
<dbReference type="InterPro" id="IPR011989">
    <property type="entry name" value="ARM-like"/>
</dbReference>
<feature type="compositionally biased region" description="Polar residues" evidence="5">
    <location>
        <begin position="192"/>
        <end position="203"/>
    </location>
</feature>
<dbReference type="PANTHER" id="PTHR48012:SF26">
    <property type="entry name" value="SERINE_THREONINE-PROTEIN KINASE DDB_G0283821-RELATED"/>
    <property type="match status" value="1"/>
</dbReference>
<accession>A0AAI9WZW8</accession>
<evidence type="ECO:0000256" key="2">
    <source>
        <dbReference type="ARBA" id="ARBA00022741"/>
    </source>
</evidence>
<gene>
    <name evidence="7" type="ORF">KGF56_000457</name>
</gene>
<evidence type="ECO:0000256" key="1">
    <source>
        <dbReference type="ARBA" id="ARBA00012513"/>
    </source>
</evidence>
<keyword evidence="2 4" id="KW-0547">Nucleotide-binding</keyword>
<evidence type="ECO:0000256" key="4">
    <source>
        <dbReference type="PROSITE-ProRule" id="PRU10141"/>
    </source>
</evidence>
<evidence type="ECO:0000256" key="5">
    <source>
        <dbReference type="SAM" id="MobiDB-lite"/>
    </source>
</evidence>